<evidence type="ECO:0008006" key="3">
    <source>
        <dbReference type="Google" id="ProtNLM"/>
    </source>
</evidence>
<dbReference type="InterPro" id="IPR045691">
    <property type="entry name" value="DUF6056"/>
</dbReference>
<feature type="transmembrane region" description="Helical" evidence="1">
    <location>
        <begin position="126"/>
        <end position="145"/>
    </location>
</feature>
<feature type="transmembrane region" description="Helical" evidence="1">
    <location>
        <begin position="345"/>
        <end position="365"/>
    </location>
</feature>
<organism evidence="2">
    <name type="scientific">uncultured Dysgonomonas sp</name>
    <dbReference type="NCBI Taxonomy" id="206096"/>
    <lineage>
        <taxon>Bacteria</taxon>
        <taxon>Pseudomonadati</taxon>
        <taxon>Bacteroidota</taxon>
        <taxon>Bacteroidia</taxon>
        <taxon>Bacteroidales</taxon>
        <taxon>Dysgonomonadaceae</taxon>
        <taxon>Dysgonomonas</taxon>
        <taxon>environmental samples</taxon>
    </lineage>
</organism>
<feature type="transmembrane region" description="Helical" evidence="1">
    <location>
        <begin position="372"/>
        <end position="390"/>
    </location>
</feature>
<evidence type="ECO:0000313" key="2">
    <source>
        <dbReference type="EMBL" id="SBW08340.1"/>
    </source>
</evidence>
<keyword evidence="1" id="KW-1133">Transmembrane helix</keyword>
<feature type="transmembrane region" description="Helical" evidence="1">
    <location>
        <begin position="319"/>
        <end position="339"/>
    </location>
</feature>
<feature type="transmembrane region" description="Helical" evidence="1">
    <location>
        <begin position="286"/>
        <end position="307"/>
    </location>
</feature>
<dbReference type="EMBL" id="FLUL01000001">
    <property type="protein sequence ID" value="SBW08340.1"/>
    <property type="molecule type" value="Genomic_DNA"/>
</dbReference>
<proteinExistence type="predicted"/>
<feature type="transmembrane region" description="Helical" evidence="1">
    <location>
        <begin position="157"/>
        <end position="176"/>
    </location>
</feature>
<protein>
    <recommendedName>
        <fullName evidence="3">Glycosyltransferase RgtA/B/C/D-like domain-containing protein</fullName>
    </recommendedName>
</protein>
<accession>A0A212K9G0</accession>
<keyword evidence="1" id="KW-0472">Membrane</keyword>
<dbReference type="Pfam" id="PF19528">
    <property type="entry name" value="DUF6056"/>
    <property type="match status" value="1"/>
</dbReference>
<dbReference type="RefSeq" id="WP_296952075.1">
    <property type="nucleotide sequence ID" value="NZ_LT599021.1"/>
</dbReference>
<dbReference type="AlphaFoldDB" id="A0A212K9G0"/>
<feature type="transmembrane region" description="Helical" evidence="1">
    <location>
        <begin position="12"/>
        <end position="31"/>
    </location>
</feature>
<keyword evidence="1" id="KW-0812">Transmembrane</keyword>
<name>A0A212K9G0_9BACT</name>
<reference evidence="2" key="1">
    <citation type="submission" date="2016-04" db="EMBL/GenBank/DDBJ databases">
        <authorList>
            <person name="Evans L.H."/>
            <person name="Alamgir A."/>
            <person name="Owens N."/>
            <person name="Weber N.D."/>
            <person name="Virtaneva K."/>
            <person name="Barbian K."/>
            <person name="Babar A."/>
            <person name="Rosenke K."/>
        </authorList>
    </citation>
    <scope>NUCLEOTIDE SEQUENCE</scope>
    <source>
        <strain evidence="2">86-2</strain>
    </source>
</reference>
<evidence type="ECO:0000256" key="1">
    <source>
        <dbReference type="SAM" id="Phobius"/>
    </source>
</evidence>
<feature type="transmembrane region" description="Helical" evidence="1">
    <location>
        <begin position="229"/>
        <end position="247"/>
    </location>
</feature>
<gene>
    <name evidence="2" type="ORF">KL86DYS2_13350</name>
</gene>
<sequence length="468" mass="54212">MIDKLNTKNLQLQRFLFVVVLFCIGATIYYFNYLFPLHADDWAYSFREVLVDYGFPSSNEKIASFKDILESQYAHYFNWGGRSVVHFIAQFLLWIGTPFNDILNTLAYVILICSMYCICNKGKSTNAFLLIIISTSVWFLVPRFTSDVFWITGSANYMWGTLLIILFIYPYVSYFFDERTDDDKLYKTVLFFFAGIIAGWTNESTASVAILLIFTFCIYYKKNLKLPKWAVTGLIGLCLGFALMILAPGNYVRAALVAKQNVRGEQGLSIFETLWSNLSDMMFIRYLPYMLPVSLLFLFFLFLFFKSRKNMEKDQYKKVLFAAVLFFVAGQLSFFIMIVSPVFPAWAMFGQIVFIVIAIGILYANIEIRHKLFHYANLIAIIALVSLYGIDYYRKYPSMKLISDVYQAREASLKEQVANGIQDIVFTDKVAVHSKFHYEDLSTNPDQWLNNKYAFYYGVRSVRVVKAD</sequence>
<feature type="transmembrane region" description="Helical" evidence="1">
    <location>
        <begin position="185"/>
        <end position="200"/>
    </location>
</feature>